<dbReference type="SUPFAM" id="SSF142906">
    <property type="entry name" value="YjbR-like"/>
    <property type="match status" value="1"/>
</dbReference>
<dbReference type="NCBIfam" id="NF007603">
    <property type="entry name" value="PRK10250.1"/>
    <property type="match status" value="1"/>
</dbReference>
<feature type="domain" description="HTH tetR-type" evidence="3">
    <location>
        <begin position="7"/>
        <end position="66"/>
    </location>
</feature>
<dbReference type="PANTHER" id="PTHR35145:SF1">
    <property type="entry name" value="CYTOPLASMIC PROTEIN"/>
    <property type="match status" value="1"/>
</dbReference>
<name>A0A447JLK0_SALET</name>
<evidence type="ECO:0000313" key="4">
    <source>
        <dbReference type="EMBL" id="VDY44504.1"/>
    </source>
</evidence>
<dbReference type="InterPro" id="IPR001647">
    <property type="entry name" value="HTH_TetR"/>
</dbReference>
<dbReference type="PANTHER" id="PTHR35145">
    <property type="entry name" value="CYTOPLASMIC PROTEIN-RELATED"/>
    <property type="match status" value="1"/>
</dbReference>
<feature type="DNA-binding region" description="H-T-H motif" evidence="2">
    <location>
        <begin position="29"/>
        <end position="48"/>
    </location>
</feature>
<dbReference type="Proteomes" id="UP000281393">
    <property type="component" value="Chromosome"/>
</dbReference>
<dbReference type="Gene3D" id="3.90.1150.30">
    <property type="match status" value="1"/>
</dbReference>
<evidence type="ECO:0000256" key="1">
    <source>
        <dbReference type="ARBA" id="ARBA00023125"/>
    </source>
</evidence>
<dbReference type="SUPFAM" id="SSF46689">
    <property type="entry name" value="Homeodomain-like"/>
    <property type="match status" value="1"/>
</dbReference>
<dbReference type="Gene3D" id="1.10.357.10">
    <property type="entry name" value="Tetracycline Repressor, domain 2"/>
    <property type="match status" value="1"/>
</dbReference>
<dbReference type="InterPro" id="IPR058532">
    <property type="entry name" value="YjbR/MT2646/Rv2570-like"/>
</dbReference>
<dbReference type="PROSITE" id="PS01081">
    <property type="entry name" value="HTH_TETR_1"/>
    <property type="match status" value="1"/>
</dbReference>
<dbReference type="Pfam" id="PF04237">
    <property type="entry name" value="YjbR"/>
    <property type="match status" value="1"/>
</dbReference>
<sequence length="317" mass="35697">MARPKSEDKKQALLEAATQAIAQSGIAASTAVIARNAGVAEGTLFRYFATKDELINTLYLHLKQDLCQSMIMELDRSITDAKMMTRFIWNSYISWGLNHPARHRAIRQLAVSEKLTKETEQRADDMFPELRDLCHRSVLMVFMSDEYRAFGDGLFLALAETTMDFAARDPARAGEYIALGFEAMWARADSRGAIMDGQTLHACAKRCALELPFTEHCWPFGPQYDVCLKSAAKYSCCSLNITVAPVVNLKSDPQKSLVNQQIYPSIAPGYHMNKKHWISVYAGEDITVSLLNDLINDSWNLVVDGLPKREQLRLRPR</sequence>
<proteinExistence type="predicted"/>
<dbReference type="PROSITE" id="PS50977">
    <property type="entry name" value="HTH_TETR_2"/>
    <property type="match status" value="1"/>
</dbReference>
<dbReference type="Pfam" id="PF00440">
    <property type="entry name" value="TetR_N"/>
    <property type="match status" value="1"/>
</dbReference>
<keyword evidence="1 2" id="KW-0238">DNA-binding</keyword>
<dbReference type="InterPro" id="IPR009057">
    <property type="entry name" value="Homeodomain-like_sf"/>
</dbReference>
<gene>
    <name evidence="4" type="primary">bm3R1</name>
    <name evidence="4" type="ORF">NCTC7102_04322</name>
</gene>
<dbReference type="InterPro" id="IPR038056">
    <property type="entry name" value="YjbR-like_sf"/>
</dbReference>
<evidence type="ECO:0000256" key="2">
    <source>
        <dbReference type="PROSITE-ProRule" id="PRU00335"/>
    </source>
</evidence>
<organism evidence="4 5">
    <name type="scientific">Salmonella enterica subsp. enterica serovar Daytona</name>
    <dbReference type="NCBI Taxonomy" id="1962639"/>
    <lineage>
        <taxon>Bacteria</taxon>
        <taxon>Pseudomonadati</taxon>
        <taxon>Pseudomonadota</taxon>
        <taxon>Gammaproteobacteria</taxon>
        <taxon>Enterobacterales</taxon>
        <taxon>Enterobacteriaceae</taxon>
        <taxon>Salmonella</taxon>
    </lineage>
</organism>
<protein>
    <submittedName>
        <fullName evidence="4">TetR family transcriptional regulator</fullName>
    </submittedName>
</protein>
<dbReference type="EMBL" id="LR133909">
    <property type="protein sequence ID" value="VDY44504.1"/>
    <property type="molecule type" value="Genomic_DNA"/>
</dbReference>
<dbReference type="InterPro" id="IPR007351">
    <property type="entry name" value="YjbR"/>
</dbReference>
<evidence type="ECO:0000313" key="5">
    <source>
        <dbReference type="Proteomes" id="UP000281393"/>
    </source>
</evidence>
<evidence type="ECO:0000259" key="3">
    <source>
        <dbReference type="PROSITE" id="PS50977"/>
    </source>
</evidence>
<reference evidence="4 5" key="1">
    <citation type="submission" date="2018-12" db="EMBL/GenBank/DDBJ databases">
        <authorList>
            <consortium name="Pathogen Informatics"/>
        </authorList>
    </citation>
    <scope>NUCLEOTIDE SEQUENCE [LARGE SCALE GENOMIC DNA]</scope>
    <source>
        <strain evidence="4 5">NCTC7102</strain>
    </source>
</reference>
<dbReference type="GO" id="GO:0003677">
    <property type="term" value="F:DNA binding"/>
    <property type="evidence" value="ECO:0007669"/>
    <property type="project" value="UniProtKB-UniRule"/>
</dbReference>
<dbReference type="InterPro" id="IPR023772">
    <property type="entry name" value="DNA-bd_HTH_TetR-type_CS"/>
</dbReference>
<accession>A0A447JLK0</accession>
<dbReference type="PRINTS" id="PR00455">
    <property type="entry name" value="HTHTETR"/>
</dbReference>
<dbReference type="AlphaFoldDB" id="A0A447JLK0"/>